<protein>
    <submittedName>
        <fullName evidence="2">Uncharacterized protein</fullName>
    </submittedName>
</protein>
<keyword evidence="1" id="KW-1133">Transmembrane helix</keyword>
<keyword evidence="1" id="KW-0812">Transmembrane</keyword>
<evidence type="ECO:0000313" key="3">
    <source>
        <dbReference type="Proteomes" id="UP000075880"/>
    </source>
</evidence>
<feature type="transmembrane region" description="Helical" evidence="1">
    <location>
        <begin position="12"/>
        <end position="31"/>
    </location>
</feature>
<evidence type="ECO:0000313" key="2">
    <source>
        <dbReference type="EnsemblMetazoa" id="ENSAATROPP001833"/>
    </source>
</evidence>
<dbReference type="Proteomes" id="UP000075880">
    <property type="component" value="Unassembled WGS sequence"/>
</dbReference>
<keyword evidence="3" id="KW-1185">Reference proteome</keyword>
<name>A0AAG5CTC0_ANOAO</name>
<sequence>MAAATTTASSCVPAIAFFFPFLSFDVFLFFFDSSITARISRSALVTMDSSSFGLLVPNFFFSRPPFATEALASAPFLLAFFDSLGGNGSTISCISSSTGTTVLPALFFFCFLVLRDSSW</sequence>
<evidence type="ECO:0000256" key="1">
    <source>
        <dbReference type="SAM" id="Phobius"/>
    </source>
</evidence>
<accession>A0AAG5CTC0</accession>
<reference evidence="2" key="1">
    <citation type="submission" date="2024-04" db="UniProtKB">
        <authorList>
            <consortium name="EnsemblMetazoa"/>
        </authorList>
    </citation>
    <scope>IDENTIFICATION</scope>
    <source>
        <strain evidence="2">EBRO</strain>
    </source>
</reference>
<organism evidence="2 3">
    <name type="scientific">Anopheles atroparvus</name>
    <name type="common">European mosquito</name>
    <dbReference type="NCBI Taxonomy" id="41427"/>
    <lineage>
        <taxon>Eukaryota</taxon>
        <taxon>Metazoa</taxon>
        <taxon>Ecdysozoa</taxon>
        <taxon>Arthropoda</taxon>
        <taxon>Hexapoda</taxon>
        <taxon>Insecta</taxon>
        <taxon>Pterygota</taxon>
        <taxon>Neoptera</taxon>
        <taxon>Endopterygota</taxon>
        <taxon>Diptera</taxon>
        <taxon>Nematocera</taxon>
        <taxon>Culicoidea</taxon>
        <taxon>Culicidae</taxon>
        <taxon>Anophelinae</taxon>
        <taxon>Anopheles</taxon>
    </lineage>
</organism>
<dbReference type="EnsemblMetazoa" id="ENSAATROPT001910">
    <property type="protein sequence ID" value="ENSAATROPP001833"/>
    <property type="gene ID" value="ENSAATROPG001493"/>
</dbReference>
<proteinExistence type="predicted"/>
<feature type="transmembrane region" description="Helical" evidence="1">
    <location>
        <begin position="91"/>
        <end position="114"/>
    </location>
</feature>
<keyword evidence="1" id="KW-0472">Membrane</keyword>
<dbReference type="AlphaFoldDB" id="A0AAG5CTC0"/>